<protein>
    <submittedName>
        <fullName evidence="1">Uncharacterized protein</fullName>
    </submittedName>
</protein>
<accession>A0A2S6A5W4</accession>
<dbReference type="Proteomes" id="UP000238356">
    <property type="component" value="Unassembled WGS sequence"/>
</dbReference>
<dbReference type="EMBL" id="PSZD01000009">
    <property type="protein sequence ID" value="PPJ27734.1"/>
    <property type="molecule type" value="Genomic_DNA"/>
</dbReference>
<dbReference type="AlphaFoldDB" id="A0A2S6A5W4"/>
<comment type="caution">
    <text evidence="1">The sequence shown here is derived from an EMBL/GenBank/DDBJ whole genome shotgun (WGS) entry which is preliminary data.</text>
</comment>
<keyword evidence="2" id="KW-1185">Reference proteome</keyword>
<proteinExistence type="predicted"/>
<organism evidence="1 2">
    <name type="scientific">Nocardia nova</name>
    <dbReference type="NCBI Taxonomy" id="37330"/>
    <lineage>
        <taxon>Bacteria</taxon>
        <taxon>Bacillati</taxon>
        <taxon>Actinomycetota</taxon>
        <taxon>Actinomycetes</taxon>
        <taxon>Mycobacteriales</taxon>
        <taxon>Nocardiaceae</taxon>
        <taxon>Nocardia</taxon>
    </lineage>
</organism>
<evidence type="ECO:0000313" key="1">
    <source>
        <dbReference type="EMBL" id="PPJ27734.1"/>
    </source>
</evidence>
<reference evidence="1 2" key="1">
    <citation type="submission" date="2018-02" db="EMBL/GenBank/DDBJ databases">
        <title>8 Nocardia nova and 1 Nocardia cyriacigeorgica strain used for evolution to TMP-SMX.</title>
        <authorList>
            <person name="Mehta H."/>
            <person name="Weng J."/>
            <person name="Shamoo Y."/>
        </authorList>
    </citation>
    <scope>NUCLEOTIDE SEQUENCE [LARGE SCALE GENOMIC DNA]</scope>
    <source>
        <strain evidence="1 2">BAA2227</strain>
    </source>
</reference>
<dbReference type="RefSeq" id="WP_104363570.1">
    <property type="nucleotide sequence ID" value="NZ_JBIDCJ010000008.1"/>
</dbReference>
<evidence type="ECO:0000313" key="2">
    <source>
        <dbReference type="Proteomes" id="UP000238356"/>
    </source>
</evidence>
<name>A0A2S6A5W4_9NOCA</name>
<sequence length="260" mass="29507">MFSERAFFSFIELTDPDRHREYNEWHQLDHRPENLLLPGVAWGDRWARRRDRGAELGTAAGELAGTDYMAMYWFRPPYEQSIAEWTKLGEDSFQWGRGPILPGIRRSLLAFFTPVKGYVAPRVLVSADALPFRPNRGLHVTLTYLADPHGVPAHEQFRWQDRVRIPDLLGCPGVAGAWSFALHSVQTHPTLPLGEARREYSSGALRIRLLYLDGDPGTVSSELAEHEREWDAAGRGAPCPEAEEVLFAAPVHSIVPWQDW</sequence>
<gene>
    <name evidence="1" type="ORF">C5F51_17110</name>
</gene>